<dbReference type="SUPFAM" id="SSF56436">
    <property type="entry name" value="C-type lectin-like"/>
    <property type="match status" value="1"/>
</dbReference>
<feature type="domain" description="Sulfatase-modifying factor enzyme-like" evidence="1">
    <location>
        <begin position="40"/>
        <end position="440"/>
    </location>
</feature>
<dbReference type="EMBL" id="ABIB01000002">
    <property type="protein sequence ID" value="EDP97479.1"/>
    <property type="molecule type" value="Genomic_DNA"/>
</dbReference>
<protein>
    <submittedName>
        <fullName evidence="2">Lipoprotein, putative</fullName>
    </submittedName>
</protein>
<keyword evidence="3" id="KW-1185">Reference proteome</keyword>
<dbReference type="PANTHER" id="PTHR23150">
    <property type="entry name" value="SULFATASE MODIFYING FACTOR 1, 2"/>
    <property type="match status" value="1"/>
</dbReference>
<sequence length="454" mass="52717">MKKIVVLTAVLAFLYSCGSKDRGELVGVKGKKWHPEKPYGMTLVPGGSFIMGKSDDDIAQTKNAPTKTVTVPSFYMDETEITNSEYREFVYWVRDSIIRTKLAILADEEGKTDPAEDGIAKYAFKDADTADLTAWEKYNLENYVGLGDTGYEGRRLNRDEELIWDYSEIPDEFYAEVMDSMLIPEAESYNGQRTIDWTKVRFQYTWMDIQAAAKNKGMKRTEFIKRENLEIYPDTTVWIRDFEYSYNEPMHNDYFWHDAYNDYPVVGVTWKQAKAFCEWRTLKKNIYRKERKRHMINKFRLPSEAEWEYAARGGLEGATYPWGGPYTMNDRGCFLANFKPLRGNYAADQALYTVEAESYEPNDFNLYNMAGNVAEWTASSYDPSSYEYMSTMSPNVNDTLNKRKVIRGGSWKDVEYFLQVSTRDFEYRDSARSYIGFRTVQSYMGTDVVGKGPR</sequence>
<dbReference type="eggNOG" id="COG1262">
    <property type="taxonomic scope" value="Bacteria"/>
</dbReference>
<dbReference type="OrthoDB" id="9768004at2"/>
<comment type="caution">
    <text evidence="2">The sequence shown here is derived from an EMBL/GenBank/DDBJ whole genome shotgun (WGS) entry which is preliminary data.</text>
</comment>
<dbReference type="PANTHER" id="PTHR23150:SF19">
    <property type="entry name" value="FORMYLGLYCINE-GENERATING ENZYME"/>
    <property type="match status" value="1"/>
</dbReference>
<gene>
    <name evidence="2" type="ORF">KAOT1_19992</name>
</gene>
<organism evidence="2 3">
    <name type="scientific">Kordia algicida OT-1</name>
    <dbReference type="NCBI Taxonomy" id="391587"/>
    <lineage>
        <taxon>Bacteria</taxon>
        <taxon>Pseudomonadati</taxon>
        <taxon>Bacteroidota</taxon>
        <taxon>Flavobacteriia</taxon>
        <taxon>Flavobacteriales</taxon>
        <taxon>Flavobacteriaceae</taxon>
        <taxon>Kordia</taxon>
    </lineage>
</organism>
<dbReference type="InterPro" id="IPR005532">
    <property type="entry name" value="SUMF_dom"/>
</dbReference>
<dbReference type="GO" id="GO:0120147">
    <property type="term" value="F:formylglycine-generating oxidase activity"/>
    <property type="evidence" value="ECO:0007669"/>
    <property type="project" value="TreeGrafter"/>
</dbReference>
<proteinExistence type="predicted"/>
<dbReference type="PROSITE" id="PS51257">
    <property type="entry name" value="PROKAR_LIPOPROTEIN"/>
    <property type="match status" value="1"/>
</dbReference>
<dbReference type="Pfam" id="PF03781">
    <property type="entry name" value="FGE-sulfatase"/>
    <property type="match status" value="1"/>
</dbReference>
<dbReference type="STRING" id="391587.KAOT1_19992"/>
<dbReference type="InterPro" id="IPR016187">
    <property type="entry name" value="CTDL_fold"/>
</dbReference>
<dbReference type="Proteomes" id="UP000002945">
    <property type="component" value="Unassembled WGS sequence"/>
</dbReference>
<dbReference type="NCBIfam" id="TIGR03525">
    <property type="entry name" value="GldK"/>
    <property type="match status" value="1"/>
</dbReference>
<evidence type="ECO:0000313" key="3">
    <source>
        <dbReference type="Proteomes" id="UP000002945"/>
    </source>
</evidence>
<dbReference type="RefSeq" id="WP_007096529.1">
    <property type="nucleotide sequence ID" value="NZ_CP142125.1"/>
</dbReference>
<dbReference type="InterPro" id="IPR051043">
    <property type="entry name" value="Sulfatase_Mod_Factor_Kinase"/>
</dbReference>
<evidence type="ECO:0000259" key="1">
    <source>
        <dbReference type="Pfam" id="PF03781"/>
    </source>
</evidence>
<dbReference type="AlphaFoldDB" id="A9DPN6"/>
<name>A9DPN6_9FLAO</name>
<dbReference type="InterPro" id="IPR019866">
    <property type="entry name" value="Glid_motil-assoc_lipo_GldK"/>
</dbReference>
<dbReference type="Gene3D" id="3.90.1580.10">
    <property type="entry name" value="paralog of FGE (formylglycine-generating enzyme)"/>
    <property type="match status" value="2"/>
</dbReference>
<dbReference type="HOGENOM" id="CLU_012431_10_1_10"/>
<reference evidence="2 3" key="1">
    <citation type="journal article" date="2011" name="J. Bacteriol.">
        <title>Genome sequence of the algicidal bacterium Kordia algicida OT-1.</title>
        <authorList>
            <person name="Lee H.S."/>
            <person name="Kang S.G."/>
            <person name="Kwon K.K."/>
            <person name="Lee J.H."/>
            <person name="Kim S.J."/>
        </authorList>
    </citation>
    <scope>NUCLEOTIDE SEQUENCE [LARGE SCALE GENOMIC DNA]</scope>
    <source>
        <strain evidence="2 3">OT-1</strain>
    </source>
</reference>
<keyword evidence="2" id="KW-0449">Lipoprotein</keyword>
<accession>A9DPN6</accession>
<evidence type="ECO:0000313" key="2">
    <source>
        <dbReference type="EMBL" id="EDP97479.1"/>
    </source>
</evidence>
<dbReference type="InterPro" id="IPR042095">
    <property type="entry name" value="SUMF_sf"/>
</dbReference>